<dbReference type="SUPFAM" id="SSF102114">
    <property type="entry name" value="Radical SAM enzymes"/>
    <property type="match status" value="1"/>
</dbReference>
<dbReference type="Gene3D" id="3.80.30.20">
    <property type="entry name" value="tm_1862 like domain"/>
    <property type="match status" value="1"/>
</dbReference>
<dbReference type="InterPro" id="IPR006638">
    <property type="entry name" value="Elp3/MiaA/NifB-like_rSAM"/>
</dbReference>
<dbReference type="SMART" id="SM00729">
    <property type="entry name" value="Elp3"/>
    <property type="match status" value="1"/>
</dbReference>
<dbReference type="SFLD" id="SFLDS00029">
    <property type="entry name" value="Radical_SAM"/>
    <property type="match status" value="1"/>
</dbReference>
<name>E1YLW5_9BACT</name>
<dbReference type="Gene3D" id="3.40.50.280">
    <property type="entry name" value="Cobalamin-binding domain"/>
    <property type="match status" value="1"/>
</dbReference>
<dbReference type="GO" id="GO:0046872">
    <property type="term" value="F:metal ion binding"/>
    <property type="evidence" value="ECO:0007669"/>
    <property type="project" value="UniProtKB-KW"/>
</dbReference>
<evidence type="ECO:0000256" key="2">
    <source>
        <dbReference type="ARBA" id="ARBA00022691"/>
    </source>
</evidence>
<dbReference type="InterPro" id="IPR023404">
    <property type="entry name" value="rSAM_horseshoe"/>
</dbReference>
<keyword evidence="2" id="KW-0949">S-adenosyl-L-methionine</keyword>
<accession>E1YLW5</accession>
<sequence>MHINKRNFVKIKLIYPKWPKLKNQPEFNLPPHGPVVFAAAVRDDIEISFCDENIDQLDFNENADLIALSVMLTCQIPRAWEIADEYRARGKKVIFGGIATMLHVDETMLHADSVFVGEAEGHFDNVISDFENGKLKKLYDFYHDFPETSLIGNARRSILNREKYNFRGVQMVDLIHASRGCRFNCFPCCTPYLGGRKFRPRPFDAVVAEIESIENNRLFIVDNSLAQDDEWEKALFKAITPLKKKWISHPIKDDDEILDLAAKAGCWYVYQAIVDTSDHIRNRVKRLKERGIGVEGTIILGTDDHDEDYIKRLVDFLFDIDLDLAEFTILTPFPHTPIRAKLEKENRILHNDWIRYTADEVVFKPAKMSVDSLQKMYEYAWDTFYSKMCKEIQMAKLFIKVIEKEKLDGTYKKYSVAGGRKRKLSKSGAEKI</sequence>
<comment type="cofactor">
    <cofactor evidence="1">
        <name>[4Fe-4S] cluster</name>
        <dbReference type="ChEBI" id="CHEBI:49883"/>
    </cofactor>
</comment>
<dbReference type="GO" id="GO:0005829">
    <property type="term" value="C:cytosol"/>
    <property type="evidence" value="ECO:0007669"/>
    <property type="project" value="TreeGrafter"/>
</dbReference>
<proteinExistence type="predicted"/>
<dbReference type="InterPro" id="IPR007197">
    <property type="entry name" value="rSAM"/>
</dbReference>
<protein>
    <recommendedName>
        <fullName evidence="6">B12-binding domain-containing protein</fullName>
    </recommendedName>
</protein>
<feature type="domain" description="B12-binding" evidence="6">
    <location>
        <begin position="3"/>
        <end position="137"/>
    </location>
</feature>
<dbReference type="GO" id="GO:0003824">
    <property type="term" value="F:catalytic activity"/>
    <property type="evidence" value="ECO:0007669"/>
    <property type="project" value="InterPro"/>
</dbReference>
<evidence type="ECO:0000256" key="3">
    <source>
        <dbReference type="ARBA" id="ARBA00022723"/>
    </source>
</evidence>
<dbReference type="GO" id="GO:0051536">
    <property type="term" value="F:iron-sulfur cluster binding"/>
    <property type="evidence" value="ECO:0007669"/>
    <property type="project" value="UniProtKB-KW"/>
</dbReference>
<dbReference type="InterPro" id="IPR058240">
    <property type="entry name" value="rSAM_sf"/>
</dbReference>
<evidence type="ECO:0000313" key="7">
    <source>
        <dbReference type="EMBL" id="CBX31098.1"/>
    </source>
</evidence>
<dbReference type="AlphaFoldDB" id="E1YLW5"/>
<organism evidence="7">
    <name type="scientific">uncultured Desulfobacterium sp</name>
    <dbReference type="NCBI Taxonomy" id="201089"/>
    <lineage>
        <taxon>Bacteria</taxon>
        <taxon>Pseudomonadati</taxon>
        <taxon>Thermodesulfobacteriota</taxon>
        <taxon>Desulfobacteria</taxon>
        <taxon>Desulfobacterales</taxon>
        <taxon>Desulfobacteriaceae</taxon>
        <taxon>Desulfobacterium</taxon>
        <taxon>environmental samples</taxon>
    </lineage>
</organism>
<evidence type="ECO:0000256" key="4">
    <source>
        <dbReference type="ARBA" id="ARBA00023004"/>
    </source>
</evidence>
<keyword evidence="3" id="KW-0479">Metal-binding</keyword>
<dbReference type="GO" id="GO:0031419">
    <property type="term" value="F:cobalamin binding"/>
    <property type="evidence" value="ECO:0007669"/>
    <property type="project" value="InterPro"/>
</dbReference>
<dbReference type="PROSITE" id="PS51332">
    <property type="entry name" value="B12_BINDING"/>
    <property type="match status" value="1"/>
</dbReference>
<evidence type="ECO:0000259" key="6">
    <source>
        <dbReference type="PROSITE" id="PS51332"/>
    </source>
</evidence>
<reference evidence="7" key="1">
    <citation type="journal article" date="2011" name="Environ. Microbiol.">
        <title>Genomic insights into the metabolic potential of the polycyclic aromatic hydrocarbon degrading sulfate-reducing Deltaproteobacterium N47.</title>
        <authorList>
            <person name="Bergmann F."/>
            <person name="Selesi D."/>
            <person name="Weinmaier T."/>
            <person name="Tischler P."/>
            <person name="Rattei T."/>
            <person name="Meckenstock R.U."/>
        </authorList>
    </citation>
    <scope>NUCLEOTIDE SEQUENCE</scope>
</reference>
<evidence type="ECO:0000256" key="5">
    <source>
        <dbReference type="ARBA" id="ARBA00023014"/>
    </source>
</evidence>
<keyword evidence="4" id="KW-0408">Iron</keyword>
<dbReference type="PANTHER" id="PTHR43409">
    <property type="entry name" value="ANAEROBIC MAGNESIUM-PROTOPORPHYRIN IX MONOMETHYL ESTER CYCLASE-RELATED"/>
    <property type="match status" value="1"/>
</dbReference>
<gene>
    <name evidence="7" type="ORF">N47_E46100</name>
</gene>
<keyword evidence="5" id="KW-0411">Iron-sulfur</keyword>
<dbReference type="SFLD" id="SFLDG01082">
    <property type="entry name" value="B12-binding_domain_containing"/>
    <property type="match status" value="1"/>
</dbReference>
<dbReference type="PANTHER" id="PTHR43409:SF7">
    <property type="entry name" value="BLL1977 PROTEIN"/>
    <property type="match status" value="1"/>
</dbReference>
<evidence type="ECO:0000256" key="1">
    <source>
        <dbReference type="ARBA" id="ARBA00001966"/>
    </source>
</evidence>
<dbReference type="InterPro" id="IPR051198">
    <property type="entry name" value="BchE-like"/>
</dbReference>
<dbReference type="InterPro" id="IPR006158">
    <property type="entry name" value="Cobalamin-bd"/>
</dbReference>
<dbReference type="EMBL" id="FR695877">
    <property type="protein sequence ID" value="CBX31098.1"/>
    <property type="molecule type" value="Genomic_DNA"/>
</dbReference>